<dbReference type="Proteomes" id="UP000502498">
    <property type="component" value="Chromosome"/>
</dbReference>
<reference evidence="1 2" key="1">
    <citation type="submission" date="2020-05" db="EMBL/GenBank/DDBJ databases">
        <title>Strain PA2F3 complete genome.</title>
        <authorList>
            <person name="Kim Y.-S."/>
            <person name="Kim S.-J."/>
            <person name="Jung H.-k."/>
            <person name="Kim S.-E."/>
            <person name="Kim K.-H."/>
        </authorList>
    </citation>
    <scope>NUCLEOTIDE SEQUENCE [LARGE SCALE GENOMIC DNA]</scope>
    <source>
        <strain evidence="1 2">PA2F3</strain>
    </source>
</reference>
<dbReference type="EMBL" id="CP054038">
    <property type="protein sequence ID" value="QKJ18957.1"/>
    <property type="molecule type" value="Genomic_DNA"/>
</dbReference>
<dbReference type="Gene3D" id="3.40.390.10">
    <property type="entry name" value="Collagenase (Catalytic Domain)"/>
    <property type="match status" value="1"/>
</dbReference>
<protein>
    <submittedName>
        <fullName evidence="1">Uncharacterized protein</fullName>
    </submittedName>
</protein>
<dbReference type="GO" id="GO:0008237">
    <property type="term" value="F:metallopeptidase activity"/>
    <property type="evidence" value="ECO:0007669"/>
    <property type="project" value="InterPro"/>
</dbReference>
<evidence type="ECO:0000313" key="2">
    <source>
        <dbReference type="Proteomes" id="UP000502498"/>
    </source>
</evidence>
<sequence length="72" mass="7952">MLHELGHAIGLSHPRQVTEEGHGADAMAAGDCYLTLDQATMCQARVLGSGGIYRTHRQILHSYDFTSISYQY</sequence>
<name>A0A7D4QC16_9MICO</name>
<organism evidence="1 2">
    <name type="scientific">Microbacterium hominis</name>
    <dbReference type="NCBI Taxonomy" id="162426"/>
    <lineage>
        <taxon>Bacteria</taxon>
        <taxon>Bacillati</taxon>
        <taxon>Actinomycetota</taxon>
        <taxon>Actinomycetes</taxon>
        <taxon>Micrococcales</taxon>
        <taxon>Microbacteriaceae</taxon>
        <taxon>Microbacterium</taxon>
    </lineage>
</organism>
<dbReference type="SUPFAM" id="SSF55486">
    <property type="entry name" value="Metalloproteases ('zincins'), catalytic domain"/>
    <property type="match status" value="1"/>
</dbReference>
<gene>
    <name evidence="1" type="ORF">HQM25_05890</name>
</gene>
<dbReference type="RefSeq" id="WP_172989398.1">
    <property type="nucleotide sequence ID" value="NZ_CP054038.1"/>
</dbReference>
<dbReference type="AlphaFoldDB" id="A0A7D4QC16"/>
<accession>A0A7D4QC16</accession>
<evidence type="ECO:0000313" key="1">
    <source>
        <dbReference type="EMBL" id="QKJ18957.1"/>
    </source>
</evidence>
<dbReference type="InterPro" id="IPR024079">
    <property type="entry name" value="MetalloPept_cat_dom_sf"/>
</dbReference>
<proteinExistence type="predicted"/>